<dbReference type="GO" id="GO:0005634">
    <property type="term" value="C:nucleus"/>
    <property type="evidence" value="ECO:0007669"/>
    <property type="project" value="UniProtKB-SubCell"/>
</dbReference>
<evidence type="ECO:0000256" key="2">
    <source>
        <dbReference type="ARBA" id="ARBA00004279"/>
    </source>
</evidence>
<feature type="region of interest" description="Disordered" evidence="15">
    <location>
        <begin position="129"/>
        <end position="151"/>
    </location>
</feature>
<evidence type="ECO:0000256" key="10">
    <source>
        <dbReference type="ARBA" id="ARBA00023273"/>
    </source>
</evidence>
<dbReference type="PROSITE" id="PS50102">
    <property type="entry name" value="RRM"/>
    <property type="match status" value="1"/>
</dbReference>
<evidence type="ECO:0000256" key="5">
    <source>
        <dbReference type="ARBA" id="ARBA00022490"/>
    </source>
</evidence>
<comment type="caution">
    <text evidence="17">The sequence shown here is derived from an EMBL/GenBank/DDBJ whole genome shotgun (WGS) entry which is preliminary data.</text>
</comment>
<keyword evidence="8" id="KW-0346">Stress response</keyword>
<gene>
    <name evidence="17" type="primary">Rbm3</name>
    <name evidence="17" type="ORF">FOF47_R21624</name>
</gene>
<evidence type="ECO:0000313" key="18">
    <source>
        <dbReference type="Proteomes" id="UP000475037"/>
    </source>
</evidence>
<dbReference type="FunFam" id="3.30.70.330:FF:000312">
    <property type="entry name" value="RNA-binding protein 3 isoform X1"/>
    <property type="match status" value="1"/>
</dbReference>
<feature type="non-terminal residue" evidence="17">
    <location>
        <position position="1"/>
    </location>
</feature>
<evidence type="ECO:0000256" key="6">
    <source>
        <dbReference type="ARBA" id="ARBA00022553"/>
    </source>
</evidence>
<dbReference type="InterPro" id="IPR012677">
    <property type="entry name" value="Nucleotide-bd_a/b_plait_sf"/>
</dbReference>
<evidence type="ECO:0000313" key="17">
    <source>
        <dbReference type="EMBL" id="KAF0884102.1"/>
    </source>
</evidence>
<feature type="compositionally biased region" description="Basic and acidic residues" evidence="15">
    <location>
        <begin position="130"/>
        <end position="151"/>
    </location>
</feature>
<sequence length="151" mass="16558">TSSEQEMLFVGGFNFNPDEQTLEDHCSSLGPISEEVFVKDHEIQRSWGFGFITFTNPEHASDAMRAKNGESLDGRQICVDHLGKLARGTRGGAFGAHGRGCSYFRGGGDQGYGSGRYDSWPGGYGYGYGRPRDYGGRSQDSYDRYSGGNDR</sequence>
<dbReference type="Pfam" id="PF00076">
    <property type="entry name" value="RRM_1"/>
    <property type="match status" value="1"/>
</dbReference>
<accession>A0A6G1B8G0</accession>
<comment type="subcellular location">
    <subcellularLocation>
        <location evidence="2">Cell projection</location>
        <location evidence="2">Dendrite</location>
    </subcellularLocation>
    <subcellularLocation>
        <location evidence="3">Cytoplasm</location>
    </subcellularLocation>
    <subcellularLocation>
        <location evidence="1">Nucleus</location>
    </subcellularLocation>
</comment>
<comment type="function">
    <text evidence="11">Cold-inducible mRNA binding protein that enhances global protein synthesis at both physiological and mild hypothermic temperatures. Reduces the relative abundance of microRNAs, when overexpressed. Enhances phosphorylation of translation initiation factors and active polysome formation.</text>
</comment>
<name>A0A6G1B8G0_CROCR</name>
<evidence type="ECO:0000256" key="12">
    <source>
        <dbReference type="ARBA" id="ARBA00067652"/>
    </source>
</evidence>
<evidence type="ECO:0000256" key="1">
    <source>
        <dbReference type="ARBA" id="ARBA00004123"/>
    </source>
</evidence>
<reference evidence="17 18" key="1">
    <citation type="submission" date="2019-11" db="EMBL/GenBank/DDBJ databases">
        <authorList>
            <person name="Yang C."/>
            <person name="Li F."/>
        </authorList>
    </citation>
    <scope>NUCLEOTIDE SEQUENCE [LARGE SCALE GENOMIC DNA]</scope>
    <source>
        <strain evidence="17">KB4526</strain>
        <tissue evidence="17">Muscle</tissue>
    </source>
</reference>
<dbReference type="Gene3D" id="3.30.70.330">
    <property type="match status" value="1"/>
</dbReference>
<dbReference type="SUPFAM" id="SSF54928">
    <property type="entry name" value="RNA-binding domain, RBD"/>
    <property type="match status" value="1"/>
</dbReference>
<evidence type="ECO:0000256" key="15">
    <source>
        <dbReference type="SAM" id="MobiDB-lite"/>
    </source>
</evidence>
<evidence type="ECO:0000256" key="7">
    <source>
        <dbReference type="ARBA" id="ARBA00022884"/>
    </source>
</evidence>
<evidence type="ECO:0000256" key="4">
    <source>
        <dbReference type="ARBA" id="ARBA00022481"/>
    </source>
</evidence>
<feature type="non-terminal residue" evidence="17">
    <location>
        <position position="151"/>
    </location>
</feature>
<protein>
    <recommendedName>
        <fullName evidence="12">RNA-binding protein 3</fullName>
    </recommendedName>
    <alternativeName>
        <fullName evidence="13">RNA-binding motif protein 3</fullName>
    </alternativeName>
</protein>
<dbReference type="EMBL" id="VOAJ01001903">
    <property type="protein sequence ID" value="KAF0884102.1"/>
    <property type="molecule type" value="Genomic_DNA"/>
</dbReference>
<dbReference type="GO" id="GO:0005737">
    <property type="term" value="C:cytoplasm"/>
    <property type="evidence" value="ECO:0007669"/>
    <property type="project" value="UniProtKB-SubCell"/>
</dbReference>
<organism evidence="17 18">
    <name type="scientific">Crocuta crocuta</name>
    <name type="common">Spotted hyena</name>
    <dbReference type="NCBI Taxonomy" id="9678"/>
    <lineage>
        <taxon>Eukaryota</taxon>
        <taxon>Metazoa</taxon>
        <taxon>Chordata</taxon>
        <taxon>Craniata</taxon>
        <taxon>Vertebrata</taxon>
        <taxon>Euteleostomi</taxon>
        <taxon>Mammalia</taxon>
        <taxon>Eutheria</taxon>
        <taxon>Laurasiatheria</taxon>
        <taxon>Carnivora</taxon>
        <taxon>Feliformia</taxon>
        <taxon>Hyaenidae</taxon>
        <taxon>Crocuta</taxon>
    </lineage>
</organism>
<dbReference type="GO" id="GO:0003723">
    <property type="term" value="F:RNA binding"/>
    <property type="evidence" value="ECO:0007669"/>
    <property type="project" value="UniProtKB-UniRule"/>
</dbReference>
<evidence type="ECO:0000256" key="13">
    <source>
        <dbReference type="ARBA" id="ARBA00080342"/>
    </source>
</evidence>
<dbReference type="InterPro" id="IPR000504">
    <property type="entry name" value="RRM_dom"/>
</dbReference>
<keyword evidence="6" id="KW-0597">Phosphoprotein</keyword>
<keyword evidence="5" id="KW-0963">Cytoplasm</keyword>
<evidence type="ECO:0000256" key="11">
    <source>
        <dbReference type="ARBA" id="ARBA00059942"/>
    </source>
</evidence>
<feature type="domain" description="RRM" evidence="16">
    <location>
        <begin position="6"/>
        <end position="84"/>
    </location>
</feature>
<dbReference type="SMART" id="SM00360">
    <property type="entry name" value="RRM"/>
    <property type="match status" value="1"/>
</dbReference>
<dbReference type="Proteomes" id="UP000475037">
    <property type="component" value="Unassembled WGS sequence"/>
</dbReference>
<keyword evidence="7 14" id="KW-0694">RNA-binding</keyword>
<dbReference type="InterPro" id="IPR050441">
    <property type="entry name" value="RBM"/>
</dbReference>
<dbReference type="AlphaFoldDB" id="A0A6G1B8G0"/>
<dbReference type="GO" id="GO:0030425">
    <property type="term" value="C:dendrite"/>
    <property type="evidence" value="ECO:0007669"/>
    <property type="project" value="UniProtKB-SubCell"/>
</dbReference>
<evidence type="ECO:0000256" key="8">
    <source>
        <dbReference type="ARBA" id="ARBA00023016"/>
    </source>
</evidence>
<keyword evidence="9" id="KW-0539">Nucleus</keyword>
<evidence type="ECO:0000259" key="16">
    <source>
        <dbReference type="PROSITE" id="PS50102"/>
    </source>
</evidence>
<keyword evidence="10" id="KW-0966">Cell projection</keyword>
<dbReference type="InterPro" id="IPR035979">
    <property type="entry name" value="RBD_domain_sf"/>
</dbReference>
<keyword evidence="4" id="KW-0488">Methylation</keyword>
<proteinExistence type="predicted"/>
<evidence type="ECO:0000256" key="3">
    <source>
        <dbReference type="ARBA" id="ARBA00004496"/>
    </source>
</evidence>
<evidence type="ECO:0000256" key="9">
    <source>
        <dbReference type="ARBA" id="ARBA00023242"/>
    </source>
</evidence>
<evidence type="ECO:0000256" key="14">
    <source>
        <dbReference type="PROSITE-ProRule" id="PRU00176"/>
    </source>
</evidence>
<keyword evidence="18" id="KW-1185">Reference proteome</keyword>
<dbReference type="PANTHER" id="PTHR48034">
    <property type="entry name" value="TRANSFORMER-2 SEX-DETERMINING PROTEIN-RELATED"/>
    <property type="match status" value="1"/>
</dbReference>